<sequence length="85" mass="9760">MEFTSTVDAEQLRFDAPPETDVRFHGSPGRASDSRSRRHHLPDPVEADHTYDDVSVDYRLTTRLRRGIDRLRRGTDGPDHERNGS</sequence>
<feature type="region of interest" description="Disordered" evidence="1">
    <location>
        <begin position="1"/>
        <end position="53"/>
    </location>
</feature>
<gene>
    <name evidence="2" type="ORF">GCM10009863_63280</name>
</gene>
<evidence type="ECO:0000313" key="2">
    <source>
        <dbReference type="EMBL" id="GAA2637866.1"/>
    </source>
</evidence>
<dbReference type="Proteomes" id="UP001501447">
    <property type="component" value="Unassembled WGS sequence"/>
</dbReference>
<feature type="compositionally biased region" description="Basic and acidic residues" evidence="1">
    <location>
        <begin position="41"/>
        <end position="52"/>
    </location>
</feature>
<proteinExistence type="predicted"/>
<evidence type="ECO:0000256" key="1">
    <source>
        <dbReference type="SAM" id="MobiDB-lite"/>
    </source>
</evidence>
<name>A0ABN3QXV2_9ACTN</name>
<comment type="caution">
    <text evidence="2">The sequence shown here is derived from an EMBL/GenBank/DDBJ whole genome shotgun (WGS) entry which is preliminary data.</text>
</comment>
<organism evidence="2 3">
    <name type="scientific">Streptomyces axinellae</name>
    <dbReference type="NCBI Taxonomy" id="552788"/>
    <lineage>
        <taxon>Bacteria</taxon>
        <taxon>Bacillati</taxon>
        <taxon>Actinomycetota</taxon>
        <taxon>Actinomycetes</taxon>
        <taxon>Kitasatosporales</taxon>
        <taxon>Streptomycetaceae</taxon>
        <taxon>Streptomyces</taxon>
    </lineage>
</organism>
<keyword evidence="3" id="KW-1185">Reference proteome</keyword>
<evidence type="ECO:0000313" key="3">
    <source>
        <dbReference type="Proteomes" id="UP001501447"/>
    </source>
</evidence>
<protein>
    <submittedName>
        <fullName evidence="2">Uncharacterized protein</fullName>
    </submittedName>
</protein>
<dbReference type="RefSeq" id="WP_344570511.1">
    <property type="nucleotide sequence ID" value="NZ_BAAARJ010000031.1"/>
</dbReference>
<accession>A0ABN3QXV2</accession>
<reference evidence="2 3" key="1">
    <citation type="journal article" date="2019" name="Int. J. Syst. Evol. Microbiol.">
        <title>The Global Catalogue of Microorganisms (GCM) 10K type strain sequencing project: providing services to taxonomists for standard genome sequencing and annotation.</title>
        <authorList>
            <consortium name="The Broad Institute Genomics Platform"/>
            <consortium name="The Broad Institute Genome Sequencing Center for Infectious Disease"/>
            <person name="Wu L."/>
            <person name="Ma J."/>
        </authorList>
    </citation>
    <scope>NUCLEOTIDE SEQUENCE [LARGE SCALE GENOMIC DNA]</scope>
    <source>
        <strain evidence="2 3">JCM 16373</strain>
    </source>
</reference>
<feature type="compositionally biased region" description="Basic and acidic residues" evidence="1">
    <location>
        <begin position="66"/>
        <end position="85"/>
    </location>
</feature>
<feature type="region of interest" description="Disordered" evidence="1">
    <location>
        <begin position="65"/>
        <end position="85"/>
    </location>
</feature>
<dbReference type="EMBL" id="BAAARJ010000031">
    <property type="protein sequence ID" value="GAA2637866.1"/>
    <property type="molecule type" value="Genomic_DNA"/>
</dbReference>